<keyword evidence="3" id="KW-1185">Reference proteome</keyword>
<accession>A0A5N8VI55</accession>
<evidence type="ECO:0000256" key="1">
    <source>
        <dbReference type="SAM" id="MobiDB-lite"/>
    </source>
</evidence>
<dbReference type="InterPro" id="IPR011008">
    <property type="entry name" value="Dimeric_a/b-barrel"/>
</dbReference>
<evidence type="ECO:0000313" key="3">
    <source>
        <dbReference type="Proteomes" id="UP000325849"/>
    </source>
</evidence>
<name>A0A5N8VI55_9ACTN</name>
<dbReference type="RefSeq" id="WP_152892669.1">
    <property type="nucleotide sequence ID" value="NZ_VJZD01000134.1"/>
</dbReference>
<proteinExistence type="predicted"/>
<organism evidence="2 3">
    <name type="scientific">Streptomyces adustus</name>
    <dbReference type="NCBI Taxonomy" id="1609272"/>
    <lineage>
        <taxon>Bacteria</taxon>
        <taxon>Bacillati</taxon>
        <taxon>Actinomycetota</taxon>
        <taxon>Actinomycetes</taxon>
        <taxon>Kitasatosporales</taxon>
        <taxon>Streptomycetaceae</taxon>
        <taxon>Streptomyces</taxon>
    </lineage>
</organism>
<gene>
    <name evidence="2" type="ORF">FNH09_27860</name>
</gene>
<comment type="caution">
    <text evidence="2">The sequence shown here is derived from an EMBL/GenBank/DDBJ whole genome shotgun (WGS) entry which is preliminary data.</text>
</comment>
<evidence type="ECO:0000313" key="2">
    <source>
        <dbReference type="EMBL" id="MPY34917.1"/>
    </source>
</evidence>
<dbReference type="Proteomes" id="UP000325849">
    <property type="component" value="Unassembled WGS sequence"/>
</dbReference>
<feature type="region of interest" description="Disordered" evidence="1">
    <location>
        <begin position="1"/>
        <end position="21"/>
    </location>
</feature>
<dbReference type="AlphaFoldDB" id="A0A5N8VI55"/>
<dbReference type="EMBL" id="VJZD01000134">
    <property type="protein sequence ID" value="MPY34917.1"/>
    <property type="molecule type" value="Genomic_DNA"/>
</dbReference>
<dbReference type="OrthoDB" id="3214999at2"/>
<protein>
    <submittedName>
        <fullName evidence="2">DUF3291 domain-containing protein</fullName>
    </submittedName>
</protein>
<reference evidence="2 3" key="1">
    <citation type="submission" date="2019-07" db="EMBL/GenBank/DDBJ databases">
        <title>New species of Amycolatopsis and Streptomyces.</title>
        <authorList>
            <person name="Duangmal K."/>
            <person name="Teo W.F.A."/>
            <person name="Lipun K."/>
        </authorList>
    </citation>
    <scope>NUCLEOTIDE SEQUENCE [LARGE SCALE GENOMIC DNA]</scope>
    <source>
        <strain evidence="2 3">NBRC 109810</strain>
    </source>
</reference>
<dbReference type="SUPFAM" id="SSF54909">
    <property type="entry name" value="Dimeric alpha+beta barrel"/>
    <property type="match status" value="1"/>
</dbReference>
<feature type="compositionally biased region" description="Low complexity" evidence="1">
    <location>
        <begin position="8"/>
        <end position="21"/>
    </location>
</feature>
<sequence length="142" mass="16054">MPTLPWLPGADRSAAAPAGATGPPLVMASRLELRSLWSVPRFLLLSLVVLRQVRRSPGLIGTSLRAEPLKRTFWTLSAWRDQEALNTFDRTDPHARHVRRLGPGMRGSAFVFWSTERDQLPVTWDEARQRLDEQVNKETQGT</sequence>